<dbReference type="Proteomes" id="UP000095284">
    <property type="component" value="Unplaced"/>
</dbReference>
<dbReference type="InterPro" id="IPR016897">
    <property type="entry name" value="SKP1"/>
</dbReference>
<dbReference type="UniPathway" id="UPA00143"/>
<dbReference type="PIRSF" id="PIRSF028729">
    <property type="entry name" value="E3_ubiquit_lig_SCF_Skp"/>
    <property type="match status" value="1"/>
</dbReference>
<dbReference type="FunFam" id="3.30.710.10:FF:000026">
    <property type="entry name" value="E3 ubiquitin ligase complex SCF subunit"/>
    <property type="match status" value="1"/>
</dbReference>
<reference evidence="8" key="1">
    <citation type="submission" date="2016-11" db="UniProtKB">
        <authorList>
            <consortium name="WormBaseParasite"/>
        </authorList>
    </citation>
    <scope>IDENTIFICATION</scope>
</reference>
<dbReference type="SUPFAM" id="SSF54695">
    <property type="entry name" value="POZ domain"/>
    <property type="match status" value="1"/>
</dbReference>
<evidence type="ECO:0000259" key="5">
    <source>
        <dbReference type="Pfam" id="PF01466"/>
    </source>
</evidence>
<name>A0A1I7SVF3_BURXY</name>
<comment type="pathway">
    <text evidence="3">Protein modification; protein ubiquitination.</text>
</comment>
<accession>A0A1I7SVF3</accession>
<organism evidence="7 8">
    <name type="scientific">Bursaphelenchus xylophilus</name>
    <name type="common">Pinewood nematode worm</name>
    <name type="synonym">Aphelenchoides xylophilus</name>
    <dbReference type="NCBI Taxonomy" id="6326"/>
    <lineage>
        <taxon>Eukaryota</taxon>
        <taxon>Metazoa</taxon>
        <taxon>Ecdysozoa</taxon>
        <taxon>Nematoda</taxon>
        <taxon>Chromadorea</taxon>
        <taxon>Rhabditida</taxon>
        <taxon>Tylenchina</taxon>
        <taxon>Tylenchomorpha</taxon>
        <taxon>Aphelenchoidea</taxon>
        <taxon>Aphelenchoididae</taxon>
        <taxon>Bursaphelenchus</taxon>
    </lineage>
</organism>
<dbReference type="SUPFAM" id="SSF81382">
    <property type="entry name" value="Skp1 dimerisation domain-like"/>
    <property type="match status" value="1"/>
</dbReference>
<dbReference type="CDD" id="cd18322">
    <property type="entry name" value="BTB_POZ_SKP1"/>
    <property type="match status" value="1"/>
</dbReference>
<dbReference type="SMART" id="SM00512">
    <property type="entry name" value="Skp1"/>
    <property type="match status" value="1"/>
</dbReference>
<evidence type="ECO:0000256" key="4">
    <source>
        <dbReference type="SAM" id="MobiDB-lite"/>
    </source>
</evidence>
<dbReference type="GO" id="GO:0006511">
    <property type="term" value="P:ubiquitin-dependent protein catabolic process"/>
    <property type="evidence" value="ECO:0007669"/>
    <property type="project" value="InterPro"/>
</dbReference>
<evidence type="ECO:0000313" key="8">
    <source>
        <dbReference type="WBParaSite" id="BXY_1702900.1"/>
    </source>
</evidence>
<dbReference type="Pfam" id="PF03931">
    <property type="entry name" value="Skp1_POZ"/>
    <property type="match status" value="1"/>
</dbReference>
<dbReference type="eggNOG" id="KOG1724">
    <property type="taxonomic scope" value="Eukaryota"/>
</dbReference>
<feature type="compositionally biased region" description="Basic and acidic residues" evidence="4">
    <location>
        <begin position="94"/>
        <end position="103"/>
    </location>
</feature>
<feature type="region of interest" description="Disordered" evidence="4">
    <location>
        <begin position="82"/>
        <end position="105"/>
    </location>
</feature>
<dbReference type="InterPro" id="IPR016072">
    <property type="entry name" value="Skp1_comp_dimer"/>
</dbReference>
<feature type="domain" description="SKP1 component dimerisation" evidence="5">
    <location>
        <begin position="132"/>
        <end position="172"/>
    </location>
</feature>
<keyword evidence="2 3" id="KW-0833">Ubl conjugation pathway</keyword>
<comment type="function">
    <text evidence="3">Probable essential component of SCF (SKP1-CUL1-F-box protein) E3 ubiquitin-protein ligase complexes, which mediate the ubiquitination and subsequent proteasomal degradation of target proteins. Regulates cell proliferation during embryonic and larval development.</text>
</comment>
<dbReference type="InterPro" id="IPR036296">
    <property type="entry name" value="SKP1-like_dim_sf"/>
</dbReference>
<dbReference type="Pfam" id="PF01466">
    <property type="entry name" value="Skp1"/>
    <property type="match status" value="1"/>
</dbReference>
<protein>
    <recommendedName>
        <fullName evidence="3">Skp1-related protein</fullName>
    </recommendedName>
</protein>
<evidence type="ECO:0000256" key="2">
    <source>
        <dbReference type="ARBA" id="ARBA00022786"/>
    </source>
</evidence>
<evidence type="ECO:0000256" key="1">
    <source>
        <dbReference type="ARBA" id="ARBA00009993"/>
    </source>
</evidence>
<dbReference type="AlphaFoldDB" id="A0A1I7SVF3"/>
<dbReference type="WBParaSite" id="BXY_1702900.1">
    <property type="protein sequence ID" value="BXY_1702900.1"/>
    <property type="gene ID" value="BXY_1702900"/>
</dbReference>
<dbReference type="Gene3D" id="3.30.710.10">
    <property type="entry name" value="Potassium Channel Kv1.1, Chain A"/>
    <property type="match status" value="1"/>
</dbReference>
<proteinExistence type="inferred from homology"/>
<dbReference type="InterPro" id="IPR001232">
    <property type="entry name" value="SKP1-like"/>
</dbReference>
<evidence type="ECO:0000256" key="3">
    <source>
        <dbReference type="PIRNR" id="PIRNR028729"/>
    </source>
</evidence>
<dbReference type="InterPro" id="IPR011333">
    <property type="entry name" value="SKP1/BTB/POZ_sf"/>
</dbReference>
<feature type="domain" description="SKP1 component POZ" evidence="6">
    <location>
        <begin position="18"/>
        <end position="79"/>
    </location>
</feature>
<dbReference type="GO" id="GO:0016567">
    <property type="term" value="P:protein ubiquitination"/>
    <property type="evidence" value="ECO:0007669"/>
    <property type="project" value="UniProtKB-UniPathway"/>
</dbReference>
<sequence>MMVISKICFFSEPSEMSKFVLTSKDGDKFEVDGDVLRPSKMLHTMITDLGLSGGGEEIPLENVQSHILKKVLEWCEQHKEDFSTDSEEASTSEPSKKQRKTDPSEWDTAFLEVDAATLFDIIAAANYLDIEPLLELGCKQVANTLRGKTAEQIRAMWGINETFGPKEEKQCRIEMGFTDEEDEGVE</sequence>
<comment type="similarity">
    <text evidence="1 3">Belongs to the SKP1 family.</text>
</comment>
<evidence type="ECO:0000259" key="6">
    <source>
        <dbReference type="Pfam" id="PF03931"/>
    </source>
</evidence>
<dbReference type="PANTHER" id="PTHR11165">
    <property type="entry name" value="SKP1"/>
    <property type="match status" value="1"/>
</dbReference>
<evidence type="ECO:0000313" key="7">
    <source>
        <dbReference type="Proteomes" id="UP000095284"/>
    </source>
</evidence>
<dbReference type="InterPro" id="IPR016073">
    <property type="entry name" value="Skp1_comp_POZ"/>
</dbReference>